<feature type="transmembrane region" description="Helical" evidence="1">
    <location>
        <begin position="104"/>
        <end position="125"/>
    </location>
</feature>
<keyword evidence="1" id="KW-0812">Transmembrane</keyword>
<organism evidence="2 3">
    <name type="scientific">Chitinophaga rupis</name>
    <dbReference type="NCBI Taxonomy" id="573321"/>
    <lineage>
        <taxon>Bacteria</taxon>
        <taxon>Pseudomonadati</taxon>
        <taxon>Bacteroidota</taxon>
        <taxon>Chitinophagia</taxon>
        <taxon>Chitinophagales</taxon>
        <taxon>Chitinophagaceae</taxon>
        <taxon>Chitinophaga</taxon>
    </lineage>
</organism>
<proteinExistence type="predicted"/>
<dbReference type="AlphaFoldDB" id="A0A1H7UIC2"/>
<keyword evidence="1" id="KW-1133">Transmembrane helix</keyword>
<evidence type="ECO:0000256" key="1">
    <source>
        <dbReference type="SAM" id="Phobius"/>
    </source>
</evidence>
<keyword evidence="3" id="KW-1185">Reference proteome</keyword>
<keyword evidence="1" id="KW-0472">Membrane</keyword>
<evidence type="ECO:0000313" key="2">
    <source>
        <dbReference type="EMBL" id="SEL96810.1"/>
    </source>
</evidence>
<sequence>MPQNPIPQPNNKNASLTEQSVRDFIDLQKEELRLRHQENTLRQLELQHSYELSKESLKQQGEYLKAAPRHDFKNRTILIAFFIIIFLIVAGVLVYCIKLGKEEIALRILEIVSTAIISAGGGYAWGKNKGQQKEQSKVEVVE</sequence>
<evidence type="ECO:0008006" key="4">
    <source>
        <dbReference type="Google" id="ProtNLM"/>
    </source>
</evidence>
<feature type="transmembrane region" description="Helical" evidence="1">
    <location>
        <begin position="77"/>
        <end position="97"/>
    </location>
</feature>
<evidence type="ECO:0000313" key="3">
    <source>
        <dbReference type="Proteomes" id="UP000198984"/>
    </source>
</evidence>
<dbReference type="STRING" id="573321.SAMN04488505_10318"/>
<accession>A0A1H7UIC2</accession>
<protein>
    <recommendedName>
        <fullName evidence="4">Holin-X, holin superfamily III</fullName>
    </recommendedName>
</protein>
<dbReference type="EMBL" id="FOBB01000003">
    <property type="protein sequence ID" value="SEL96810.1"/>
    <property type="molecule type" value="Genomic_DNA"/>
</dbReference>
<dbReference type="Proteomes" id="UP000198984">
    <property type="component" value="Unassembled WGS sequence"/>
</dbReference>
<dbReference type="RefSeq" id="WP_089912048.1">
    <property type="nucleotide sequence ID" value="NZ_FOBB01000003.1"/>
</dbReference>
<gene>
    <name evidence="2" type="ORF">SAMN04488505_10318</name>
</gene>
<dbReference type="OrthoDB" id="675033at2"/>
<reference evidence="2 3" key="1">
    <citation type="submission" date="2016-10" db="EMBL/GenBank/DDBJ databases">
        <authorList>
            <person name="de Groot N.N."/>
        </authorList>
    </citation>
    <scope>NUCLEOTIDE SEQUENCE [LARGE SCALE GENOMIC DNA]</scope>
    <source>
        <strain evidence="2 3">DSM 21039</strain>
    </source>
</reference>
<name>A0A1H7UIC2_9BACT</name>